<dbReference type="PANTHER" id="PTHR16199:SF4">
    <property type="entry name" value="CONDENSIN-2 COMPLEX SUBUNIT G2"/>
    <property type="match status" value="1"/>
</dbReference>
<protein>
    <submittedName>
        <fullName evidence="2">Uncharacterized protein LOC104590641</fullName>
    </submittedName>
</protein>
<dbReference type="RefSeq" id="XP_010247662.1">
    <property type="nucleotide sequence ID" value="XM_010249360.2"/>
</dbReference>
<proteinExistence type="predicted"/>
<evidence type="ECO:0000313" key="2">
    <source>
        <dbReference type="RefSeq" id="XP_010247662.1"/>
    </source>
</evidence>
<organism evidence="1 2">
    <name type="scientific">Nelumbo nucifera</name>
    <name type="common">Sacred lotus</name>
    <dbReference type="NCBI Taxonomy" id="4432"/>
    <lineage>
        <taxon>Eukaryota</taxon>
        <taxon>Viridiplantae</taxon>
        <taxon>Streptophyta</taxon>
        <taxon>Embryophyta</taxon>
        <taxon>Tracheophyta</taxon>
        <taxon>Spermatophyta</taxon>
        <taxon>Magnoliopsida</taxon>
        <taxon>Proteales</taxon>
        <taxon>Nelumbonaceae</taxon>
        <taxon>Nelumbo</taxon>
    </lineage>
</organism>
<keyword evidence="1" id="KW-1185">Reference proteome</keyword>
<dbReference type="KEGG" id="nnu:104590641"/>
<name>A0A1U7Z3B0_NELNU</name>
<accession>A0A1U7Z3B0</accession>
<reference evidence="2" key="1">
    <citation type="submission" date="2025-08" db="UniProtKB">
        <authorList>
            <consortium name="RefSeq"/>
        </authorList>
    </citation>
    <scope>IDENTIFICATION</scope>
</reference>
<dbReference type="STRING" id="4432.A0A1U7Z3B0"/>
<dbReference type="OrthoDB" id="1743632at2759"/>
<evidence type="ECO:0000313" key="1">
    <source>
        <dbReference type="Proteomes" id="UP000189703"/>
    </source>
</evidence>
<dbReference type="eggNOG" id="KOG1949">
    <property type="taxonomic scope" value="Eukaryota"/>
</dbReference>
<dbReference type="PANTHER" id="PTHR16199">
    <property type="entry name" value="CONDENSIN-2 COMPLEX SUBUNIT G2"/>
    <property type="match status" value="1"/>
</dbReference>
<dbReference type="Proteomes" id="UP000189703">
    <property type="component" value="Unplaced"/>
</dbReference>
<dbReference type="GeneID" id="104590641"/>
<sequence length="285" mass="31514">MSVDTQNAMLKSKTLELPFSALKIISEVIIEQCMCYDFLETSPVLAYAALAMNMTFQKIGLTNKTSPDENKNNRLDTTSLELTELDQSVNHLLNCAEKLIDARPIGETSSLPLNSKKGSSLSEQRKISNMLKMVTTVLKSIVDAMAIHVGSHNQERCLWFTSVFVQHVISTLRKHSHDKLQFKEDELKEVFSCLRSSFTYAIKLLNIVLTNCNDSSPPPLEVSGLANNMLDLIASTESYVGLGHATRLVSTVKPWIPDIILALGYDHVMIRTPQGGGCSSASDHI</sequence>
<gene>
    <name evidence="2" type="primary">LOC104590641</name>
</gene>
<dbReference type="AlphaFoldDB" id="A0A1U7Z3B0"/>